<proteinExistence type="predicted"/>
<accession>A0A0F9L865</accession>
<dbReference type="InterPro" id="IPR000120">
    <property type="entry name" value="Amidase"/>
</dbReference>
<feature type="transmembrane region" description="Helical" evidence="1">
    <location>
        <begin position="336"/>
        <end position="359"/>
    </location>
</feature>
<dbReference type="PROSITE" id="PS00571">
    <property type="entry name" value="AMIDASES"/>
    <property type="match status" value="1"/>
</dbReference>
<dbReference type="InterPro" id="IPR023631">
    <property type="entry name" value="Amidase_dom"/>
</dbReference>
<dbReference type="GO" id="GO:0003824">
    <property type="term" value="F:catalytic activity"/>
    <property type="evidence" value="ECO:0007669"/>
    <property type="project" value="InterPro"/>
</dbReference>
<gene>
    <name evidence="3" type="ORF">LCGC14_1612150</name>
</gene>
<comment type="caution">
    <text evidence="3">The sequence shown here is derived from an EMBL/GenBank/DDBJ whole genome shotgun (WGS) entry which is preliminary data.</text>
</comment>
<sequence length="367" mass="39738">MSELWFKPAYELAAAIRSRQLSPVELMEASLQRIEQVNPALNAFIAMRPEEALADARTTADRVASGEDVGPLAGLPFGVKELEDAEGFPSTHASVPYKDNWPDRDSVQVERLKKAGAILLGKTNSPEFGYTAFTKNLLFGVTRNPWNLERTPGGSSGGTSAAIASGMVPLATGSDGGGSVRIPACYTGCFGLKPTFGRVPKGPFKMLGWNDTSVYGPITRTVRDSALFMDAVVGHHPGDPDSLPHPGISYVETLEQLPAKLKIAWSPTLGYARLQTDVRREVEKAVRVFEKLGHEVEELEDGFPDPWKVWARISGAETYAKIVDKIEEHRSEFGRAFLTGDAALFFVGLAVGLAVGFGFNGDREGKL</sequence>
<evidence type="ECO:0000256" key="1">
    <source>
        <dbReference type="SAM" id="Phobius"/>
    </source>
</evidence>
<dbReference type="PANTHER" id="PTHR11895:SF7">
    <property type="entry name" value="GLUTAMYL-TRNA(GLN) AMIDOTRANSFERASE SUBUNIT A, MITOCHONDRIAL"/>
    <property type="match status" value="1"/>
</dbReference>
<name>A0A0F9L865_9ZZZZ</name>
<dbReference type="AlphaFoldDB" id="A0A0F9L865"/>
<dbReference type="Pfam" id="PF01425">
    <property type="entry name" value="Amidase"/>
    <property type="match status" value="1"/>
</dbReference>
<keyword evidence="1" id="KW-1133">Transmembrane helix</keyword>
<keyword evidence="1" id="KW-0812">Transmembrane</keyword>
<evidence type="ECO:0000313" key="3">
    <source>
        <dbReference type="EMBL" id="KKM23740.1"/>
    </source>
</evidence>
<evidence type="ECO:0000259" key="2">
    <source>
        <dbReference type="Pfam" id="PF01425"/>
    </source>
</evidence>
<reference evidence="3" key="1">
    <citation type="journal article" date="2015" name="Nature">
        <title>Complex archaea that bridge the gap between prokaryotes and eukaryotes.</title>
        <authorList>
            <person name="Spang A."/>
            <person name="Saw J.H."/>
            <person name="Jorgensen S.L."/>
            <person name="Zaremba-Niedzwiedzka K."/>
            <person name="Martijn J."/>
            <person name="Lind A.E."/>
            <person name="van Eijk R."/>
            <person name="Schleper C."/>
            <person name="Guy L."/>
            <person name="Ettema T.J."/>
        </authorList>
    </citation>
    <scope>NUCLEOTIDE SEQUENCE</scope>
</reference>
<feature type="domain" description="Amidase" evidence="2">
    <location>
        <begin position="25"/>
        <end position="305"/>
    </location>
</feature>
<organism evidence="3">
    <name type="scientific">marine sediment metagenome</name>
    <dbReference type="NCBI Taxonomy" id="412755"/>
    <lineage>
        <taxon>unclassified sequences</taxon>
        <taxon>metagenomes</taxon>
        <taxon>ecological metagenomes</taxon>
    </lineage>
</organism>
<dbReference type="EMBL" id="LAZR01013061">
    <property type="protein sequence ID" value="KKM23740.1"/>
    <property type="molecule type" value="Genomic_DNA"/>
</dbReference>
<dbReference type="PANTHER" id="PTHR11895">
    <property type="entry name" value="TRANSAMIDASE"/>
    <property type="match status" value="1"/>
</dbReference>
<dbReference type="Gene3D" id="3.90.1300.10">
    <property type="entry name" value="Amidase signature (AS) domain"/>
    <property type="match status" value="1"/>
</dbReference>
<dbReference type="InterPro" id="IPR036928">
    <property type="entry name" value="AS_sf"/>
</dbReference>
<dbReference type="InterPro" id="IPR020556">
    <property type="entry name" value="Amidase_CS"/>
</dbReference>
<keyword evidence="1" id="KW-0472">Membrane</keyword>
<dbReference type="SUPFAM" id="SSF75304">
    <property type="entry name" value="Amidase signature (AS) enzymes"/>
    <property type="match status" value="1"/>
</dbReference>
<protein>
    <recommendedName>
        <fullName evidence="2">Amidase domain-containing protein</fullName>
    </recommendedName>
</protein>